<dbReference type="Pfam" id="PF00482">
    <property type="entry name" value="T2SSF"/>
    <property type="match status" value="1"/>
</dbReference>
<dbReference type="Gene3D" id="1.20.81.30">
    <property type="entry name" value="Type II secretion system (T2SS), domain F"/>
    <property type="match status" value="1"/>
</dbReference>
<keyword evidence="5 6" id="KW-0472">Membrane</keyword>
<gene>
    <name evidence="8" type="ORF">DES32_1233</name>
</gene>
<keyword evidence="9" id="KW-1185">Reference proteome</keyword>
<dbReference type="OrthoDB" id="9803381at2"/>
<evidence type="ECO:0000256" key="2">
    <source>
        <dbReference type="ARBA" id="ARBA00022475"/>
    </source>
</evidence>
<feature type="transmembrane region" description="Helical" evidence="6">
    <location>
        <begin position="6"/>
        <end position="28"/>
    </location>
</feature>
<evidence type="ECO:0000313" key="8">
    <source>
        <dbReference type="EMBL" id="REF87610.1"/>
    </source>
</evidence>
<dbReference type="EMBL" id="QUMO01000002">
    <property type="protein sequence ID" value="REF87610.1"/>
    <property type="molecule type" value="Genomic_DNA"/>
</dbReference>
<evidence type="ECO:0000256" key="5">
    <source>
        <dbReference type="ARBA" id="ARBA00023136"/>
    </source>
</evidence>
<comment type="subcellular location">
    <subcellularLocation>
        <location evidence="1">Cell membrane</location>
        <topology evidence="1">Multi-pass membrane protein</topology>
    </subcellularLocation>
</comment>
<evidence type="ECO:0000256" key="3">
    <source>
        <dbReference type="ARBA" id="ARBA00022692"/>
    </source>
</evidence>
<dbReference type="Proteomes" id="UP000256900">
    <property type="component" value="Unassembled WGS sequence"/>
</dbReference>
<dbReference type="InterPro" id="IPR042094">
    <property type="entry name" value="T2SS_GspF_sf"/>
</dbReference>
<feature type="transmembrane region" description="Helical" evidence="6">
    <location>
        <begin position="120"/>
        <end position="141"/>
    </location>
</feature>
<evidence type="ECO:0000256" key="1">
    <source>
        <dbReference type="ARBA" id="ARBA00004651"/>
    </source>
</evidence>
<dbReference type="RefSeq" id="WP_115835792.1">
    <property type="nucleotide sequence ID" value="NZ_CP025086.1"/>
</dbReference>
<evidence type="ECO:0000313" key="9">
    <source>
        <dbReference type="Proteomes" id="UP000256900"/>
    </source>
</evidence>
<name>A0A3D9Z0S7_9HYPH</name>
<protein>
    <submittedName>
        <fullName evidence="8">Tight adherence protein B</fullName>
    </submittedName>
</protein>
<feature type="transmembrane region" description="Helical" evidence="6">
    <location>
        <begin position="95"/>
        <end position="114"/>
    </location>
</feature>
<feature type="domain" description="Type II secretion system protein GspF" evidence="7">
    <location>
        <begin position="157"/>
        <end position="280"/>
    </location>
</feature>
<evidence type="ECO:0000256" key="4">
    <source>
        <dbReference type="ARBA" id="ARBA00022989"/>
    </source>
</evidence>
<comment type="caution">
    <text evidence="8">The sequence shown here is derived from an EMBL/GenBank/DDBJ whole genome shotgun (WGS) entry which is preliminary data.</text>
</comment>
<dbReference type="InterPro" id="IPR018076">
    <property type="entry name" value="T2SS_GspF_dom"/>
</dbReference>
<proteinExistence type="predicted"/>
<keyword evidence="2" id="KW-1003">Cell membrane</keyword>
<dbReference type="GO" id="GO:0005886">
    <property type="term" value="C:plasma membrane"/>
    <property type="evidence" value="ECO:0007669"/>
    <property type="project" value="UniProtKB-SubCell"/>
</dbReference>
<keyword evidence="3 6" id="KW-0812">Transmembrane</keyword>
<reference evidence="8 9" key="1">
    <citation type="submission" date="2018-08" db="EMBL/GenBank/DDBJ databases">
        <title>Genomic Encyclopedia of Type Strains, Phase IV (KMG-IV): sequencing the most valuable type-strain genomes for metagenomic binning, comparative biology and taxonomic classification.</title>
        <authorList>
            <person name="Goeker M."/>
        </authorList>
    </citation>
    <scope>NUCLEOTIDE SEQUENCE [LARGE SCALE GENOMIC DNA]</scope>
    <source>
        <strain evidence="8 9">BW863</strain>
    </source>
</reference>
<dbReference type="PANTHER" id="PTHR35007">
    <property type="entry name" value="INTEGRAL MEMBRANE PROTEIN-RELATED"/>
    <property type="match status" value="1"/>
</dbReference>
<organism evidence="8 9">
    <name type="scientific">Methylovirgula ligni</name>
    <dbReference type="NCBI Taxonomy" id="569860"/>
    <lineage>
        <taxon>Bacteria</taxon>
        <taxon>Pseudomonadati</taxon>
        <taxon>Pseudomonadota</taxon>
        <taxon>Alphaproteobacteria</taxon>
        <taxon>Hyphomicrobiales</taxon>
        <taxon>Beijerinckiaceae</taxon>
        <taxon>Methylovirgula</taxon>
    </lineage>
</organism>
<dbReference type="AlphaFoldDB" id="A0A3D9Z0S7"/>
<evidence type="ECO:0000256" key="6">
    <source>
        <dbReference type="SAM" id="Phobius"/>
    </source>
</evidence>
<feature type="transmembrane region" description="Helical" evidence="6">
    <location>
        <begin position="296"/>
        <end position="315"/>
    </location>
</feature>
<sequence>MPIQALLSAFLAALAVGGFGLAFVYPLLSGERQAEKRQAALSASAGKQPEKQTDAAVRRKQIADSLKEIERRNTRKRVSLETKISRAGLRISKSVFFIYSAISGLVLALLFYVLTGKLYLAAAAGLVGAIGLPTWVINYLAKKRLKKFVNLFPDTIDVIVRGVKAGLPLGDCLRIIASEVEEPVRGEFRAIVEAATMGLSISEAVERLTNQIPIAETNFFSIVINIQQKAGGNLSEALSNLSGVLRDRKMMEGKIKAFSSEAKASAMIIGSLPFAVAGLVYVTSPAYISLLWTTSTGQLVLGAAALWMAIGIFVMKKMVNFDY</sequence>
<evidence type="ECO:0000259" key="7">
    <source>
        <dbReference type="Pfam" id="PF00482"/>
    </source>
</evidence>
<keyword evidence="4 6" id="KW-1133">Transmembrane helix</keyword>
<dbReference type="PANTHER" id="PTHR35007:SF1">
    <property type="entry name" value="PILUS ASSEMBLY PROTEIN"/>
    <property type="match status" value="1"/>
</dbReference>
<feature type="transmembrane region" description="Helical" evidence="6">
    <location>
        <begin position="264"/>
        <end position="284"/>
    </location>
</feature>
<accession>A0A3D9Z0S7</accession>